<evidence type="ECO:0000313" key="3">
    <source>
        <dbReference type="Proteomes" id="UP000070444"/>
    </source>
</evidence>
<sequence>MEDNTTESINNNSTNNLEQIQDTKMDTSDLGNNNQLKDVNPEFEGESEEEEGFDQIAEQFGSDSAQQEDYYGKFL</sequence>
<gene>
    <name evidence="2" type="ORF">CONCODRAFT_77374</name>
</gene>
<feature type="compositionally biased region" description="Low complexity" evidence="1">
    <location>
        <begin position="1"/>
        <end position="20"/>
    </location>
</feature>
<feature type="compositionally biased region" description="Acidic residues" evidence="1">
    <location>
        <begin position="41"/>
        <end position="53"/>
    </location>
</feature>
<dbReference type="Proteomes" id="UP000070444">
    <property type="component" value="Unassembled WGS sequence"/>
</dbReference>
<organism evidence="2 3">
    <name type="scientific">Conidiobolus coronatus (strain ATCC 28846 / CBS 209.66 / NRRL 28638)</name>
    <name type="common">Delacroixia coronata</name>
    <dbReference type="NCBI Taxonomy" id="796925"/>
    <lineage>
        <taxon>Eukaryota</taxon>
        <taxon>Fungi</taxon>
        <taxon>Fungi incertae sedis</taxon>
        <taxon>Zoopagomycota</taxon>
        <taxon>Entomophthoromycotina</taxon>
        <taxon>Entomophthoromycetes</taxon>
        <taxon>Entomophthorales</taxon>
        <taxon>Ancylistaceae</taxon>
        <taxon>Conidiobolus</taxon>
    </lineage>
</organism>
<evidence type="ECO:0000313" key="2">
    <source>
        <dbReference type="EMBL" id="KXN73424.1"/>
    </source>
</evidence>
<dbReference type="EMBL" id="KQ964437">
    <property type="protein sequence ID" value="KXN73424.1"/>
    <property type="molecule type" value="Genomic_DNA"/>
</dbReference>
<feature type="region of interest" description="Disordered" evidence="1">
    <location>
        <begin position="1"/>
        <end position="54"/>
    </location>
</feature>
<name>A0A137PEI8_CONC2</name>
<keyword evidence="3" id="KW-1185">Reference proteome</keyword>
<evidence type="ECO:0000256" key="1">
    <source>
        <dbReference type="SAM" id="MobiDB-lite"/>
    </source>
</evidence>
<protein>
    <submittedName>
        <fullName evidence="2">Uncharacterized protein</fullName>
    </submittedName>
</protein>
<accession>A0A137PEI8</accession>
<proteinExistence type="predicted"/>
<dbReference type="AlphaFoldDB" id="A0A137PEI8"/>
<reference evidence="2 3" key="1">
    <citation type="journal article" date="2015" name="Genome Biol. Evol.">
        <title>Phylogenomic analyses indicate that early fungi evolved digesting cell walls of algal ancestors of land plants.</title>
        <authorList>
            <person name="Chang Y."/>
            <person name="Wang S."/>
            <person name="Sekimoto S."/>
            <person name="Aerts A.L."/>
            <person name="Choi C."/>
            <person name="Clum A."/>
            <person name="LaButti K.M."/>
            <person name="Lindquist E.A."/>
            <person name="Yee Ngan C."/>
            <person name="Ohm R.A."/>
            <person name="Salamov A.A."/>
            <person name="Grigoriev I.V."/>
            <person name="Spatafora J.W."/>
            <person name="Berbee M.L."/>
        </authorList>
    </citation>
    <scope>NUCLEOTIDE SEQUENCE [LARGE SCALE GENOMIC DNA]</scope>
    <source>
        <strain evidence="2 3">NRRL 28638</strain>
    </source>
</reference>